<name>A0ABP6LAI0_9ACTN</name>
<accession>A0ABP6LAI0</accession>
<sequence>MAVRRRTHVILATLAVLLVVVGGYGIVRAVTDTPSGPSSGPAANTSSGHPKSRESPESPGPAESSGPGGSSPASEPSRSSRSPGDGEGGRGSGGSGTARIPGPTLNNVYPQDKDSEGRFFATGGCMVMVNANADIPVQIRSVRMQGSTQAKISDQPCETPAAGGPWNDDSVGLTDPVNPCSPGITLEPASVSPRHGCNIHLDRPSGLGAETAHLGIEVVAQCTSKIPRPCSLLGSGYSPSAQHPVTAIVYMTYPALFQADTENTPDTATPENTPDTATPENTPGTATPEETPDTGEKQDPPTENFPTEDSSPQGIPTESET</sequence>
<dbReference type="Proteomes" id="UP001499930">
    <property type="component" value="Unassembled WGS sequence"/>
</dbReference>
<evidence type="ECO:0000256" key="1">
    <source>
        <dbReference type="SAM" id="MobiDB-lite"/>
    </source>
</evidence>
<protein>
    <submittedName>
        <fullName evidence="2">Uncharacterized protein</fullName>
    </submittedName>
</protein>
<dbReference type="EMBL" id="BAAAWD010000022">
    <property type="protein sequence ID" value="GAA3035190.1"/>
    <property type="molecule type" value="Genomic_DNA"/>
</dbReference>
<dbReference type="RefSeq" id="WP_413224467.1">
    <property type="nucleotide sequence ID" value="NZ_JBLAUZ010000019.1"/>
</dbReference>
<evidence type="ECO:0000313" key="3">
    <source>
        <dbReference type="Proteomes" id="UP001499930"/>
    </source>
</evidence>
<evidence type="ECO:0000313" key="2">
    <source>
        <dbReference type="EMBL" id="GAA3035190.1"/>
    </source>
</evidence>
<feature type="compositionally biased region" description="Polar residues" evidence="1">
    <location>
        <begin position="261"/>
        <end position="285"/>
    </location>
</feature>
<organism evidence="2 3">
    <name type="scientific">Streptosporangium longisporum</name>
    <dbReference type="NCBI Taxonomy" id="46187"/>
    <lineage>
        <taxon>Bacteria</taxon>
        <taxon>Bacillati</taxon>
        <taxon>Actinomycetota</taxon>
        <taxon>Actinomycetes</taxon>
        <taxon>Streptosporangiales</taxon>
        <taxon>Streptosporangiaceae</taxon>
        <taxon>Streptosporangium</taxon>
    </lineage>
</organism>
<feature type="region of interest" description="Disordered" evidence="1">
    <location>
        <begin position="261"/>
        <end position="321"/>
    </location>
</feature>
<reference evidence="3" key="1">
    <citation type="journal article" date="2019" name="Int. J. Syst. Evol. Microbiol.">
        <title>The Global Catalogue of Microorganisms (GCM) 10K type strain sequencing project: providing services to taxonomists for standard genome sequencing and annotation.</title>
        <authorList>
            <consortium name="The Broad Institute Genomics Platform"/>
            <consortium name="The Broad Institute Genome Sequencing Center for Infectious Disease"/>
            <person name="Wu L."/>
            <person name="Ma J."/>
        </authorList>
    </citation>
    <scope>NUCLEOTIDE SEQUENCE [LARGE SCALE GENOMIC DNA]</scope>
    <source>
        <strain evidence="3">JCM 3106</strain>
    </source>
</reference>
<proteinExistence type="predicted"/>
<feature type="compositionally biased region" description="Low complexity" evidence="1">
    <location>
        <begin position="60"/>
        <end position="83"/>
    </location>
</feature>
<feature type="compositionally biased region" description="Gly residues" evidence="1">
    <location>
        <begin position="85"/>
        <end position="96"/>
    </location>
</feature>
<gene>
    <name evidence="2" type="ORF">GCM10017559_73430</name>
</gene>
<comment type="caution">
    <text evidence="2">The sequence shown here is derived from an EMBL/GenBank/DDBJ whole genome shotgun (WGS) entry which is preliminary data.</text>
</comment>
<feature type="compositionally biased region" description="Polar residues" evidence="1">
    <location>
        <begin position="32"/>
        <end position="49"/>
    </location>
</feature>
<keyword evidence="3" id="KW-1185">Reference proteome</keyword>
<feature type="region of interest" description="Disordered" evidence="1">
    <location>
        <begin position="31"/>
        <end position="111"/>
    </location>
</feature>
<feature type="compositionally biased region" description="Polar residues" evidence="1">
    <location>
        <begin position="304"/>
        <end position="321"/>
    </location>
</feature>